<dbReference type="CDD" id="cd00093">
    <property type="entry name" value="HTH_XRE"/>
    <property type="match status" value="1"/>
</dbReference>
<gene>
    <name evidence="2" type="ORF">ACFSUL_12110</name>
</gene>
<organism evidence="2 3">
    <name type="scientific">Bacillus seohaeanensis</name>
    <dbReference type="NCBI Taxonomy" id="284580"/>
    <lineage>
        <taxon>Bacteria</taxon>
        <taxon>Bacillati</taxon>
        <taxon>Bacillota</taxon>
        <taxon>Bacilli</taxon>
        <taxon>Bacillales</taxon>
        <taxon>Bacillaceae</taxon>
        <taxon>Bacillus</taxon>
    </lineage>
</organism>
<comment type="caution">
    <text evidence="2">The sequence shown here is derived from an EMBL/GenBank/DDBJ whole genome shotgun (WGS) entry which is preliminary data.</text>
</comment>
<dbReference type="SMART" id="SM00530">
    <property type="entry name" value="HTH_XRE"/>
    <property type="match status" value="1"/>
</dbReference>
<dbReference type="Proteomes" id="UP001597506">
    <property type="component" value="Unassembled WGS sequence"/>
</dbReference>
<dbReference type="PROSITE" id="PS50943">
    <property type="entry name" value="HTH_CROC1"/>
    <property type="match status" value="1"/>
</dbReference>
<dbReference type="InterPro" id="IPR010982">
    <property type="entry name" value="Lambda_DNA-bd_dom_sf"/>
</dbReference>
<proteinExistence type="predicted"/>
<name>A0ABW5RT83_9BACI</name>
<protein>
    <submittedName>
        <fullName evidence="2">Helix-turn-helix domain-containing protein</fullName>
    </submittedName>
</protein>
<evidence type="ECO:0000313" key="2">
    <source>
        <dbReference type="EMBL" id="MFD2681490.1"/>
    </source>
</evidence>
<reference evidence="3" key="1">
    <citation type="journal article" date="2019" name="Int. J. Syst. Evol. Microbiol.">
        <title>The Global Catalogue of Microorganisms (GCM) 10K type strain sequencing project: providing services to taxonomists for standard genome sequencing and annotation.</title>
        <authorList>
            <consortium name="The Broad Institute Genomics Platform"/>
            <consortium name="The Broad Institute Genome Sequencing Center for Infectious Disease"/>
            <person name="Wu L."/>
            <person name="Ma J."/>
        </authorList>
    </citation>
    <scope>NUCLEOTIDE SEQUENCE [LARGE SCALE GENOMIC DNA]</scope>
    <source>
        <strain evidence="3">KCTC 3913</strain>
    </source>
</reference>
<accession>A0ABW5RT83</accession>
<dbReference type="EMBL" id="JBHUMF010000030">
    <property type="protein sequence ID" value="MFD2681490.1"/>
    <property type="molecule type" value="Genomic_DNA"/>
</dbReference>
<dbReference type="Pfam" id="PF13443">
    <property type="entry name" value="HTH_26"/>
    <property type="match status" value="1"/>
</dbReference>
<dbReference type="SUPFAM" id="SSF47413">
    <property type="entry name" value="lambda repressor-like DNA-binding domains"/>
    <property type="match status" value="1"/>
</dbReference>
<evidence type="ECO:0000259" key="1">
    <source>
        <dbReference type="PROSITE" id="PS50943"/>
    </source>
</evidence>
<dbReference type="Gene3D" id="1.10.260.40">
    <property type="entry name" value="lambda repressor-like DNA-binding domains"/>
    <property type="match status" value="1"/>
</dbReference>
<sequence length="77" mass="8783">MAKYVARPKKIRELMKLKGIKTQKELAVLVGVKEATISRFDSQTRYDIDVLISVSKALEMPVEDLFEIKENKEGEAD</sequence>
<keyword evidence="3" id="KW-1185">Reference proteome</keyword>
<feature type="domain" description="HTH cro/C1-type" evidence="1">
    <location>
        <begin position="11"/>
        <end position="65"/>
    </location>
</feature>
<dbReference type="RefSeq" id="WP_377935751.1">
    <property type="nucleotide sequence ID" value="NZ_JBHUMF010000030.1"/>
</dbReference>
<dbReference type="InterPro" id="IPR001387">
    <property type="entry name" value="Cro/C1-type_HTH"/>
</dbReference>
<evidence type="ECO:0000313" key="3">
    <source>
        <dbReference type="Proteomes" id="UP001597506"/>
    </source>
</evidence>